<evidence type="ECO:0000256" key="6">
    <source>
        <dbReference type="ARBA" id="ARBA00022676"/>
    </source>
</evidence>
<dbReference type="Proteomes" id="UP000232323">
    <property type="component" value="Unassembled WGS sequence"/>
</dbReference>
<protein>
    <recommendedName>
        <fullName evidence="4">uracil phosphoribosyltransferase</fullName>
        <ecNumber evidence="4">2.4.2.9</ecNumber>
    </recommendedName>
    <alternativeName>
        <fullName evidence="10">UMP pyrophosphorylase</fullName>
    </alternativeName>
</protein>
<name>A0A250XMG2_9CHLO</name>
<dbReference type="InterPro" id="IPR000836">
    <property type="entry name" value="PRTase_dom"/>
</dbReference>
<proteinExistence type="inferred from homology"/>
<dbReference type="PANTHER" id="PTHR32315">
    <property type="entry name" value="ADENINE PHOSPHORIBOSYLTRANSFERASE"/>
    <property type="match status" value="1"/>
</dbReference>
<keyword evidence="9" id="KW-0342">GTP-binding</keyword>
<comment type="similarity">
    <text evidence="3">Belongs to the UPRTase family.</text>
</comment>
<evidence type="ECO:0000256" key="9">
    <source>
        <dbReference type="ARBA" id="ARBA00023134"/>
    </source>
</evidence>
<gene>
    <name evidence="12" type="ORF">CEUSTIGMA_g11681.t1</name>
</gene>
<dbReference type="GO" id="GO:0005525">
    <property type="term" value="F:GTP binding"/>
    <property type="evidence" value="ECO:0007669"/>
    <property type="project" value="UniProtKB-KW"/>
</dbReference>
<keyword evidence="8" id="KW-0547">Nucleotide-binding</keyword>
<keyword evidence="13" id="KW-1185">Reference proteome</keyword>
<evidence type="ECO:0000256" key="1">
    <source>
        <dbReference type="ARBA" id="ARBA00001946"/>
    </source>
</evidence>
<dbReference type="NCBIfam" id="NF001097">
    <property type="entry name" value="PRK00129.1"/>
    <property type="match status" value="1"/>
</dbReference>
<comment type="pathway">
    <text evidence="2">Pyrimidine metabolism; UMP biosynthesis via salvage pathway; UMP from uracil: step 1/1.</text>
</comment>
<evidence type="ECO:0000256" key="8">
    <source>
        <dbReference type="ARBA" id="ARBA00022741"/>
    </source>
</evidence>
<sequence>MKCTNIQAKLNNPHHQRLNQRLKSDAKLNVPLKSACRPRPSAACSATVNKPQTSQMLVYVPPHPLVKHWLAICRNAATPSGMFRSAIAELGRIIIYEAMRDFLPTMEGMVDSPMGPADVTFVDPTKPIKVVPILRAGLVLLEQAQQVIPVCETYHVGYARDEETLQAKPYLNKLPKSFSPDDLILVTEIMLATGGTIVQVIDDLVSRGAQPSNIRIACVVAAPPAMVKLSEKYKGLKMYTAIIDPEVNEKGFIVPGLGDAGDRAFGTL</sequence>
<keyword evidence="7" id="KW-0808">Transferase</keyword>
<evidence type="ECO:0000256" key="2">
    <source>
        <dbReference type="ARBA" id="ARBA00005180"/>
    </source>
</evidence>
<evidence type="ECO:0000256" key="4">
    <source>
        <dbReference type="ARBA" id="ARBA00011894"/>
    </source>
</evidence>
<dbReference type="OrthoDB" id="106623at2759"/>
<dbReference type="CDD" id="cd06223">
    <property type="entry name" value="PRTases_typeI"/>
    <property type="match status" value="1"/>
</dbReference>
<dbReference type="EMBL" id="BEGY01000120">
    <property type="protein sequence ID" value="GAX84258.1"/>
    <property type="molecule type" value="Genomic_DNA"/>
</dbReference>
<comment type="cofactor">
    <cofactor evidence="1">
        <name>Mg(2+)</name>
        <dbReference type="ChEBI" id="CHEBI:18420"/>
    </cofactor>
</comment>
<dbReference type="GO" id="GO:0004845">
    <property type="term" value="F:uracil phosphoribosyltransferase activity"/>
    <property type="evidence" value="ECO:0007669"/>
    <property type="project" value="UniProtKB-EC"/>
</dbReference>
<evidence type="ECO:0000313" key="13">
    <source>
        <dbReference type="Proteomes" id="UP000232323"/>
    </source>
</evidence>
<dbReference type="GO" id="GO:0005737">
    <property type="term" value="C:cytoplasm"/>
    <property type="evidence" value="ECO:0007669"/>
    <property type="project" value="UniProtKB-ARBA"/>
</dbReference>
<dbReference type="EC" id="2.4.2.9" evidence="4"/>
<keyword evidence="6" id="KW-0328">Glycosyltransferase</keyword>
<feature type="domain" description="Phosphoribosyltransferase" evidence="11">
    <location>
        <begin position="60"/>
        <end position="267"/>
    </location>
</feature>
<dbReference type="Pfam" id="PF14681">
    <property type="entry name" value="UPRTase"/>
    <property type="match status" value="1"/>
</dbReference>
<evidence type="ECO:0000256" key="7">
    <source>
        <dbReference type="ARBA" id="ARBA00022679"/>
    </source>
</evidence>
<dbReference type="AlphaFoldDB" id="A0A250XMG2"/>
<dbReference type="STRING" id="1157962.A0A250XMG2"/>
<dbReference type="Gene3D" id="3.40.50.2020">
    <property type="match status" value="1"/>
</dbReference>
<evidence type="ECO:0000313" key="12">
    <source>
        <dbReference type="EMBL" id="GAX84258.1"/>
    </source>
</evidence>
<organism evidence="12 13">
    <name type="scientific">Chlamydomonas eustigma</name>
    <dbReference type="NCBI Taxonomy" id="1157962"/>
    <lineage>
        <taxon>Eukaryota</taxon>
        <taxon>Viridiplantae</taxon>
        <taxon>Chlorophyta</taxon>
        <taxon>core chlorophytes</taxon>
        <taxon>Chlorophyceae</taxon>
        <taxon>CS clade</taxon>
        <taxon>Chlamydomonadales</taxon>
        <taxon>Chlamydomonadaceae</taxon>
        <taxon>Chlamydomonas</taxon>
    </lineage>
</organism>
<dbReference type="InterPro" id="IPR050054">
    <property type="entry name" value="UPRTase/APRTase"/>
</dbReference>
<dbReference type="InterPro" id="IPR029057">
    <property type="entry name" value="PRTase-like"/>
</dbReference>
<accession>A0A250XMG2</accession>
<evidence type="ECO:0000256" key="5">
    <source>
        <dbReference type="ARBA" id="ARBA00022533"/>
    </source>
</evidence>
<dbReference type="FunFam" id="3.40.50.2020:FF:000003">
    <property type="entry name" value="Uracil phosphoribosyltransferase"/>
    <property type="match status" value="1"/>
</dbReference>
<keyword evidence="5" id="KW-0021">Allosteric enzyme</keyword>
<evidence type="ECO:0000256" key="10">
    <source>
        <dbReference type="ARBA" id="ARBA00031082"/>
    </source>
</evidence>
<evidence type="ECO:0000259" key="11">
    <source>
        <dbReference type="Pfam" id="PF14681"/>
    </source>
</evidence>
<dbReference type="SUPFAM" id="SSF53271">
    <property type="entry name" value="PRTase-like"/>
    <property type="match status" value="1"/>
</dbReference>
<dbReference type="PANTHER" id="PTHR32315:SF4">
    <property type="entry name" value="URACIL PHOSPHORIBOSYLTRANSFERASE, CHLOROPLASTIC"/>
    <property type="match status" value="1"/>
</dbReference>
<evidence type="ECO:0000256" key="3">
    <source>
        <dbReference type="ARBA" id="ARBA00009516"/>
    </source>
</evidence>
<comment type="caution">
    <text evidence="12">The sequence shown here is derived from an EMBL/GenBank/DDBJ whole genome shotgun (WGS) entry which is preliminary data.</text>
</comment>
<reference evidence="12 13" key="1">
    <citation type="submission" date="2017-08" db="EMBL/GenBank/DDBJ databases">
        <title>Acidophilic green algal genome provides insights into adaptation to an acidic environment.</title>
        <authorList>
            <person name="Hirooka S."/>
            <person name="Hirose Y."/>
            <person name="Kanesaki Y."/>
            <person name="Higuchi S."/>
            <person name="Fujiwara T."/>
            <person name="Onuma R."/>
            <person name="Era A."/>
            <person name="Ohbayashi R."/>
            <person name="Uzuka A."/>
            <person name="Nozaki H."/>
            <person name="Yoshikawa H."/>
            <person name="Miyagishima S.Y."/>
        </authorList>
    </citation>
    <scope>NUCLEOTIDE SEQUENCE [LARGE SCALE GENOMIC DNA]</scope>
    <source>
        <strain evidence="12 13">NIES-2499</strain>
    </source>
</reference>